<evidence type="ECO:0000256" key="4">
    <source>
        <dbReference type="ARBA" id="ARBA00023235"/>
    </source>
</evidence>
<accession>A0A6J7DUS0</accession>
<evidence type="ECO:0000256" key="5">
    <source>
        <dbReference type="ARBA" id="ARBA00023277"/>
    </source>
</evidence>
<dbReference type="GO" id="GO:0003978">
    <property type="term" value="F:UDP-glucose 4-epimerase activity"/>
    <property type="evidence" value="ECO:0007669"/>
    <property type="project" value="InterPro"/>
</dbReference>
<dbReference type="EMBL" id="CAFBLM010000044">
    <property type="protein sequence ID" value="CAB4874622.1"/>
    <property type="molecule type" value="Genomic_DNA"/>
</dbReference>
<organism evidence="7">
    <name type="scientific">freshwater metagenome</name>
    <dbReference type="NCBI Taxonomy" id="449393"/>
    <lineage>
        <taxon>unclassified sequences</taxon>
        <taxon>metagenomes</taxon>
        <taxon>ecological metagenomes</taxon>
    </lineage>
</organism>
<dbReference type="InterPro" id="IPR001509">
    <property type="entry name" value="Epimerase_deHydtase"/>
</dbReference>
<evidence type="ECO:0000256" key="3">
    <source>
        <dbReference type="ARBA" id="ARBA00023027"/>
    </source>
</evidence>
<evidence type="ECO:0000256" key="1">
    <source>
        <dbReference type="ARBA" id="ARBA00001911"/>
    </source>
</evidence>
<dbReference type="NCBIfam" id="TIGR01179">
    <property type="entry name" value="galE"/>
    <property type="match status" value="1"/>
</dbReference>
<dbReference type="SUPFAM" id="SSF51735">
    <property type="entry name" value="NAD(P)-binding Rossmann-fold domains"/>
    <property type="match status" value="1"/>
</dbReference>
<dbReference type="InterPro" id="IPR036291">
    <property type="entry name" value="NAD(P)-bd_dom_sf"/>
</dbReference>
<dbReference type="Gene3D" id="3.90.25.10">
    <property type="entry name" value="UDP-galactose 4-epimerase, domain 1"/>
    <property type="match status" value="1"/>
</dbReference>
<name>A0A6J7DUS0_9ZZZZ</name>
<comment type="cofactor">
    <cofactor evidence="1">
        <name>NAD(+)</name>
        <dbReference type="ChEBI" id="CHEBI:57540"/>
    </cofactor>
</comment>
<evidence type="ECO:0000259" key="6">
    <source>
        <dbReference type="Pfam" id="PF01370"/>
    </source>
</evidence>
<evidence type="ECO:0000256" key="2">
    <source>
        <dbReference type="ARBA" id="ARBA00007637"/>
    </source>
</evidence>
<dbReference type="GO" id="GO:0033499">
    <property type="term" value="P:galactose catabolic process via UDP-galactose, Leloir pathway"/>
    <property type="evidence" value="ECO:0007669"/>
    <property type="project" value="TreeGrafter"/>
</dbReference>
<feature type="domain" description="NAD-dependent epimerase/dehydratase" evidence="6">
    <location>
        <begin position="3"/>
        <end position="249"/>
    </location>
</feature>
<reference evidence="7" key="1">
    <citation type="submission" date="2020-05" db="EMBL/GenBank/DDBJ databases">
        <authorList>
            <person name="Chiriac C."/>
            <person name="Salcher M."/>
            <person name="Ghai R."/>
            <person name="Kavagutti S V."/>
        </authorList>
    </citation>
    <scope>NUCLEOTIDE SEQUENCE</scope>
</reference>
<dbReference type="Pfam" id="PF01370">
    <property type="entry name" value="Epimerase"/>
    <property type="match status" value="1"/>
</dbReference>
<gene>
    <name evidence="7" type="ORF">UFOPK3401_01007</name>
</gene>
<evidence type="ECO:0000313" key="7">
    <source>
        <dbReference type="EMBL" id="CAB4874622.1"/>
    </source>
</evidence>
<proteinExistence type="inferred from homology"/>
<sequence length="322" mass="34363">MKWLVTGGAGYIGAHIVRALNTAGHDVVVLDDLSTGLRRKVSEGVPFIQASILDTDAVTSALRTGLIDGVVHLAAKKSVEESVHNPHLYFEQNVLGMMSLLDAVKAAQIHHFVLSSSAAIYGSPDGQRVSEDTTPLPVNPYGQTKLAQEWLLADLVNSGYDLSWTALRYFNVAGAGADDLGDTGVFNLIPMVLRALDQGQAPQVFGDSYPTPDGTCVRDYIHVQDLADAHVAAVAHVESGSRSSVFNVGRGLGFSVLEVLDAVRAVLGRSFDHQIAPARAGDPASLVAAVGRIDTELRFSAHRDLTEMVASAWSAWQAFPPR</sequence>
<keyword evidence="3" id="KW-0520">NAD</keyword>
<keyword evidence="5" id="KW-0119">Carbohydrate metabolism</keyword>
<comment type="similarity">
    <text evidence="2">Belongs to the NAD(P)-dependent epimerase/dehydratase family.</text>
</comment>
<dbReference type="Gene3D" id="3.40.50.720">
    <property type="entry name" value="NAD(P)-binding Rossmann-like Domain"/>
    <property type="match status" value="1"/>
</dbReference>
<dbReference type="InterPro" id="IPR005886">
    <property type="entry name" value="UDP_G4E"/>
</dbReference>
<keyword evidence="4" id="KW-0413">Isomerase</keyword>
<dbReference type="PANTHER" id="PTHR43725:SF53">
    <property type="entry name" value="UDP-ARABINOSE 4-EPIMERASE 1"/>
    <property type="match status" value="1"/>
</dbReference>
<protein>
    <submittedName>
        <fullName evidence="7">Unannotated protein</fullName>
    </submittedName>
</protein>
<dbReference type="AlphaFoldDB" id="A0A6J7DUS0"/>
<dbReference type="PANTHER" id="PTHR43725">
    <property type="entry name" value="UDP-GLUCOSE 4-EPIMERASE"/>
    <property type="match status" value="1"/>
</dbReference>